<accession>A0A2M7SEM1</accession>
<evidence type="ECO:0000256" key="1">
    <source>
        <dbReference type="SAM" id="SignalP"/>
    </source>
</evidence>
<evidence type="ECO:0000313" key="3">
    <source>
        <dbReference type="Proteomes" id="UP000229307"/>
    </source>
</evidence>
<dbReference type="AlphaFoldDB" id="A0A2M7SEM1"/>
<comment type="caution">
    <text evidence="2">The sequence shown here is derived from an EMBL/GenBank/DDBJ whole genome shotgun (WGS) entry which is preliminary data.</text>
</comment>
<feature type="signal peptide" evidence="1">
    <location>
        <begin position="1"/>
        <end position="20"/>
    </location>
</feature>
<protein>
    <recommendedName>
        <fullName evidence="4">DUF4440 domain-containing protein</fullName>
    </recommendedName>
</protein>
<gene>
    <name evidence="2" type="ORF">COY52_02150</name>
</gene>
<sequence>MKRILFILIGLLFAAAACRAEDTDPCKSTDALVAMFKKAYSSEDTAALMKYVWYNSPKGSKVLQRSREEFARYDSITFELRPVSTVFYKRMGYENVEIRFIEDFRGVDVGTKSFDESSCMSVFTLFKDFDGTFYILNWERKGTIPMIKIQKTTSPSTPGT</sequence>
<evidence type="ECO:0000313" key="2">
    <source>
        <dbReference type="EMBL" id="PIZ17921.1"/>
    </source>
</evidence>
<name>A0A2M7SEM1_9BACT</name>
<dbReference type="EMBL" id="PFMR01000065">
    <property type="protein sequence ID" value="PIZ17921.1"/>
    <property type="molecule type" value="Genomic_DNA"/>
</dbReference>
<dbReference type="PROSITE" id="PS51257">
    <property type="entry name" value="PROKAR_LIPOPROTEIN"/>
    <property type="match status" value="1"/>
</dbReference>
<evidence type="ECO:0008006" key="4">
    <source>
        <dbReference type="Google" id="ProtNLM"/>
    </source>
</evidence>
<reference evidence="3" key="1">
    <citation type="submission" date="2017-09" db="EMBL/GenBank/DDBJ databases">
        <title>Depth-based differentiation of microbial function through sediment-hosted aquifers and enrichment of novel symbionts in the deep terrestrial subsurface.</title>
        <authorList>
            <person name="Probst A.J."/>
            <person name="Ladd B."/>
            <person name="Jarett J.K."/>
            <person name="Geller-Mcgrath D.E."/>
            <person name="Sieber C.M.K."/>
            <person name="Emerson J.B."/>
            <person name="Anantharaman K."/>
            <person name="Thomas B.C."/>
            <person name="Malmstrom R."/>
            <person name="Stieglmeier M."/>
            <person name="Klingl A."/>
            <person name="Woyke T."/>
            <person name="Ryan C.M."/>
            <person name="Banfield J.F."/>
        </authorList>
    </citation>
    <scope>NUCLEOTIDE SEQUENCE [LARGE SCALE GENOMIC DNA]</scope>
</reference>
<organism evidence="2 3">
    <name type="scientific">Candidatus Desantisbacteria bacterium CG_4_10_14_0_8_um_filter_48_22</name>
    <dbReference type="NCBI Taxonomy" id="1974543"/>
    <lineage>
        <taxon>Bacteria</taxon>
        <taxon>Candidatus Desantisiibacteriota</taxon>
    </lineage>
</organism>
<dbReference type="Proteomes" id="UP000229307">
    <property type="component" value="Unassembled WGS sequence"/>
</dbReference>
<feature type="chain" id="PRO_5014882948" description="DUF4440 domain-containing protein" evidence="1">
    <location>
        <begin position="21"/>
        <end position="160"/>
    </location>
</feature>
<proteinExistence type="predicted"/>
<keyword evidence="1" id="KW-0732">Signal</keyword>